<dbReference type="InterPro" id="IPR045198">
    <property type="entry name" value="CNBL1-10"/>
</dbReference>
<comment type="subunit">
    <text evidence="2">Homodimer. Interacts with CIPK.</text>
</comment>
<dbReference type="GO" id="GO:0016020">
    <property type="term" value="C:membrane"/>
    <property type="evidence" value="ECO:0007669"/>
    <property type="project" value="UniProtKB-SubCell"/>
</dbReference>
<dbReference type="PANTHER" id="PTHR23056:SF110">
    <property type="entry name" value="CALMODULIN"/>
    <property type="match status" value="1"/>
</dbReference>
<keyword evidence="2" id="KW-0479">Metal-binding</keyword>
<reference evidence="4" key="1">
    <citation type="journal article" date="2015" name="Nat. Plants">
        <title>Genome expansion of Arabis alpina linked with retrotransposition and reduced symmetric DNA methylation.</title>
        <authorList>
            <person name="Willing E.M."/>
            <person name="Rawat V."/>
            <person name="Mandakova T."/>
            <person name="Maumus F."/>
            <person name="James G.V."/>
            <person name="Nordstroem K.J."/>
            <person name="Becker C."/>
            <person name="Warthmann N."/>
            <person name="Chica C."/>
            <person name="Szarzynska B."/>
            <person name="Zytnicki M."/>
            <person name="Albani M.C."/>
            <person name="Kiefer C."/>
            <person name="Bergonzi S."/>
            <person name="Castaings L."/>
            <person name="Mateos J.L."/>
            <person name="Berns M.C."/>
            <person name="Bujdoso N."/>
            <person name="Piofczyk T."/>
            <person name="de Lorenzo L."/>
            <person name="Barrero-Sicilia C."/>
            <person name="Mateos I."/>
            <person name="Piednoel M."/>
            <person name="Hagmann J."/>
            <person name="Chen-Min-Tao R."/>
            <person name="Iglesias-Fernandez R."/>
            <person name="Schuster S.C."/>
            <person name="Alonso-Blanco C."/>
            <person name="Roudier F."/>
            <person name="Carbonero P."/>
            <person name="Paz-Ares J."/>
            <person name="Davis S.J."/>
            <person name="Pecinka A."/>
            <person name="Quesneville H."/>
            <person name="Colot V."/>
            <person name="Lysak M.A."/>
            <person name="Weigel D."/>
            <person name="Coupland G."/>
            <person name="Schneeberger K."/>
        </authorList>
    </citation>
    <scope>NUCLEOTIDE SEQUENCE [LARGE SCALE GENOMIC DNA]</scope>
    <source>
        <strain evidence="4">cv. Pajares</strain>
    </source>
</reference>
<keyword evidence="4" id="KW-1185">Reference proteome</keyword>
<keyword evidence="2" id="KW-0472">Membrane</keyword>
<evidence type="ECO:0000256" key="2">
    <source>
        <dbReference type="RuleBase" id="RU369080"/>
    </source>
</evidence>
<dbReference type="PANTHER" id="PTHR23056">
    <property type="entry name" value="CALCINEURIN B"/>
    <property type="match status" value="1"/>
</dbReference>
<dbReference type="GO" id="GO:0019722">
    <property type="term" value="P:calcium-mediated signaling"/>
    <property type="evidence" value="ECO:0007669"/>
    <property type="project" value="UniProtKB-UniRule"/>
</dbReference>
<comment type="function">
    <text evidence="2">Acts as a calcium sensor. CBL proteins interact with CIPK serine-threonine protein kinases. Binding of a CBL protein to the regulatory NAF domain of a CIPK protein lead to the activation of the kinase in a calcium-dependent manner.</text>
</comment>
<sequence length="174" mass="20059">MGCSVSKKKNAIRPPGYEDPELLAAALYELFKKLSSSIIDDCLILKISDVKQNGVIEFGEFVRSLGVFHLSAPVHDKIKCQFAFKLYHLRQTGFIKREEIFRENSLPVTRAEVKTKGNKALNTFYVRCFCDWSDTTSSKRRKHRFKTEFSRISNVFLFGVFKSRSFVNFGLIRS</sequence>
<comment type="subcellular location">
    <subcellularLocation>
        <location evidence="2">Membrane</location>
    </subcellularLocation>
</comment>
<dbReference type="OrthoDB" id="191686at2759"/>
<protein>
    <recommendedName>
        <fullName evidence="2">Calcineurin B-like protein</fullName>
    </recommendedName>
</protein>
<keyword evidence="1 2" id="KW-0677">Repeat</keyword>
<dbReference type="SUPFAM" id="SSF47473">
    <property type="entry name" value="EF-hand"/>
    <property type="match status" value="1"/>
</dbReference>
<name>A0A087HN97_ARAAL</name>
<dbReference type="eggNOG" id="KOG0034">
    <property type="taxonomic scope" value="Eukaryota"/>
</dbReference>
<dbReference type="GO" id="GO:0005509">
    <property type="term" value="F:calcium ion binding"/>
    <property type="evidence" value="ECO:0007669"/>
    <property type="project" value="UniProtKB-UniRule"/>
</dbReference>
<evidence type="ECO:0000313" key="3">
    <source>
        <dbReference type="EMBL" id="KFK43599.1"/>
    </source>
</evidence>
<proteinExistence type="inferred from homology"/>
<accession>A0A087HN97</accession>
<dbReference type="InterPro" id="IPR011992">
    <property type="entry name" value="EF-hand-dom_pair"/>
</dbReference>
<dbReference type="EMBL" id="CM002869">
    <property type="protein sequence ID" value="KFK43599.1"/>
    <property type="molecule type" value="Genomic_DNA"/>
</dbReference>
<evidence type="ECO:0000313" key="4">
    <source>
        <dbReference type="Proteomes" id="UP000029120"/>
    </source>
</evidence>
<dbReference type="Gramene" id="KFK43599">
    <property type="protein sequence ID" value="KFK43599"/>
    <property type="gene ID" value="AALP_AA1G147200"/>
</dbReference>
<evidence type="ECO:0000256" key="1">
    <source>
        <dbReference type="ARBA" id="ARBA00022737"/>
    </source>
</evidence>
<gene>
    <name evidence="3" type="ordered locus">AALP_Aa1g147200</name>
</gene>
<organism evidence="3 4">
    <name type="scientific">Arabis alpina</name>
    <name type="common">Alpine rock-cress</name>
    <dbReference type="NCBI Taxonomy" id="50452"/>
    <lineage>
        <taxon>Eukaryota</taxon>
        <taxon>Viridiplantae</taxon>
        <taxon>Streptophyta</taxon>
        <taxon>Embryophyta</taxon>
        <taxon>Tracheophyta</taxon>
        <taxon>Spermatophyta</taxon>
        <taxon>Magnoliopsida</taxon>
        <taxon>eudicotyledons</taxon>
        <taxon>Gunneridae</taxon>
        <taxon>Pentapetalae</taxon>
        <taxon>rosids</taxon>
        <taxon>malvids</taxon>
        <taxon>Brassicales</taxon>
        <taxon>Brassicaceae</taxon>
        <taxon>Arabideae</taxon>
        <taxon>Arabis</taxon>
    </lineage>
</organism>
<dbReference type="Proteomes" id="UP000029120">
    <property type="component" value="Chromosome 1"/>
</dbReference>
<comment type="similarity">
    <text evidence="2">Belongs to the calcineurin regulatory subunit family.</text>
</comment>
<keyword evidence="2" id="KW-0106">Calcium</keyword>
<dbReference type="GO" id="GO:0019900">
    <property type="term" value="F:kinase binding"/>
    <property type="evidence" value="ECO:0007669"/>
    <property type="project" value="UniProtKB-UniRule"/>
</dbReference>
<dbReference type="AlphaFoldDB" id="A0A087HN97"/>
<dbReference type="Gene3D" id="1.10.238.10">
    <property type="entry name" value="EF-hand"/>
    <property type="match status" value="1"/>
</dbReference>